<feature type="region of interest" description="Alpha N-terminal domain (alpha-NTD)" evidence="11">
    <location>
        <begin position="1"/>
        <end position="227"/>
    </location>
</feature>
<dbReference type="Proteomes" id="UP000034752">
    <property type="component" value="Unassembled WGS sequence"/>
</dbReference>
<keyword evidence="6 11" id="KW-0548">Nucleotidyltransferase</keyword>
<dbReference type="InterPro" id="IPR011260">
    <property type="entry name" value="RNAP_asu_C"/>
</dbReference>
<dbReference type="GO" id="GO:0046983">
    <property type="term" value="F:protein dimerization activity"/>
    <property type="evidence" value="ECO:0007669"/>
    <property type="project" value="InterPro"/>
</dbReference>
<evidence type="ECO:0000256" key="4">
    <source>
        <dbReference type="ARBA" id="ARBA00022478"/>
    </source>
</evidence>
<gene>
    <name evidence="11" type="primary">rpoA</name>
    <name evidence="13" type="ORF">VE96_C0005G0040</name>
</gene>
<evidence type="ECO:0000256" key="2">
    <source>
        <dbReference type="ARBA" id="ARBA00012418"/>
    </source>
</evidence>
<dbReference type="GO" id="GO:0003677">
    <property type="term" value="F:DNA binding"/>
    <property type="evidence" value="ECO:0007669"/>
    <property type="project" value="UniProtKB-UniRule"/>
</dbReference>
<dbReference type="SUPFAM" id="SSF56553">
    <property type="entry name" value="Insert subdomain of RNA polymerase alpha subunit"/>
    <property type="match status" value="1"/>
</dbReference>
<dbReference type="InterPro" id="IPR011773">
    <property type="entry name" value="DNA-dir_RpoA"/>
</dbReference>
<organism evidence="13 14">
    <name type="scientific">candidate division Kazan bacterium GW2011_GWA1_44_22</name>
    <dbReference type="NCBI Taxonomy" id="1620410"/>
    <lineage>
        <taxon>Bacteria</taxon>
        <taxon>Bacteria division Kazan-3B-28</taxon>
    </lineage>
</organism>
<evidence type="ECO:0000256" key="9">
    <source>
        <dbReference type="ARBA" id="ARBA00033070"/>
    </source>
</evidence>
<comment type="subunit">
    <text evidence="11">Homodimer. The RNAP catalytic core consists of 2 alpha, 1 beta, 1 beta' and 1 omega subunit. When a sigma factor is associated with the core the holoenzyme is formed, which can initiate transcription.</text>
</comment>
<evidence type="ECO:0000256" key="3">
    <source>
        <dbReference type="ARBA" id="ARBA00015972"/>
    </source>
</evidence>
<evidence type="ECO:0000313" key="14">
    <source>
        <dbReference type="Proteomes" id="UP000034752"/>
    </source>
</evidence>
<sequence length="320" mass="35271">MEAINLPDIKLVKEEGNIAMFVMEPFYPGYGTTVGNALRRVLLTSLPGAAVSAFKLAGIDHEFTTIDGVKEDIVEIMLSLKGLRFILHEEGPVMVTLKKTKVGEVTGKDIVMPSSVELVNPDHHIATITSDINLDMELRIERGRGYVPSEAIDDREFAIGMVAVDAIFSPIKRCSFAVENTRVGERVDYDKVTLDIETDGTITCKDALKIAADILLEQFNIFRIEIKLPTLPTEAVEETAEITGDETGDNESGKVNPMDFSVEEINLSVRTTNALVQNNVKTIRDIVNIGRESLFEMKGLGERALTEIADKLDELGVEFI</sequence>
<dbReference type="InterPro" id="IPR036603">
    <property type="entry name" value="RBP11-like"/>
</dbReference>
<evidence type="ECO:0000256" key="5">
    <source>
        <dbReference type="ARBA" id="ARBA00022679"/>
    </source>
</evidence>
<dbReference type="GO" id="GO:0000428">
    <property type="term" value="C:DNA-directed RNA polymerase complex"/>
    <property type="evidence" value="ECO:0007669"/>
    <property type="project" value="UniProtKB-KW"/>
</dbReference>
<dbReference type="Gene3D" id="1.10.150.20">
    <property type="entry name" value="5' to 3' exonuclease, C-terminal subdomain"/>
    <property type="match status" value="1"/>
</dbReference>
<keyword evidence="4 11" id="KW-0240">DNA-directed RNA polymerase</keyword>
<dbReference type="SUPFAM" id="SSF47789">
    <property type="entry name" value="C-terminal domain of RNA polymerase alpha subunit"/>
    <property type="match status" value="1"/>
</dbReference>
<protein>
    <recommendedName>
        <fullName evidence="3 11">DNA-directed RNA polymerase subunit alpha</fullName>
        <shortName evidence="11">RNAP subunit alpha</shortName>
        <ecNumber evidence="2 11">2.7.7.6</ecNumber>
    </recommendedName>
    <alternativeName>
        <fullName evidence="9 11">RNA polymerase subunit alpha</fullName>
    </alternativeName>
    <alternativeName>
        <fullName evidence="8 11">Transcriptase subunit alpha</fullName>
    </alternativeName>
</protein>
<dbReference type="SUPFAM" id="SSF55257">
    <property type="entry name" value="RBP11-like subunits of RNA polymerase"/>
    <property type="match status" value="1"/>
</dbReference>
<comment type="function">
    <text evidence="11">DNA-dependent RNA polymerase catalyzes the transcription of DNA into RNA using the four ribonucleoside triphosphates as substrates.</text>
</comment>
<dbReference type="InterPro" id="IPR036643">
    <property type="entry name" value="RNApol_insert_sf"/>
</dbReference>
<dbReference type="NCBIfam" id="NF003519">
    <property type="entry name" value="PRK05182.2-5"/>
    <property type="match status" value="1"/>
</dbReference>
<evidence type="ECO:0000256" key="8">
    <source>
        <dbReference type="ARBA" id="ARBA00032524"/>
    </source>
</evidence>
<dbReference type="AlphaFoldDB" id="A0A0G1I0J8"/>
<dbReference type="Pfam" id="PF01193">
    <property type="entry name" value="RNA_pol_L"/>
    <property type="match status" value="1"/>
</dbReference>
<evidence type="ECO:0000313" key="13">
    <source>
        <dbReference type="EMBL" id="KKT52951.1"/>
    </source>
</evidence>
<dbReference type="InterPro" id="IPR011263">
    <property type="entry name" value="DNA-dir_RNA_pol_RpoA/D/Rpb3"/>
</dbReference>
<dbReference type="HAMAP" id="MF_00059">
    <property type="entry name" value="RNApol_bact_RpoA"/>
    <property type="match status" value="1"/>
</dbReference>
<comment type="domain">
    <text evidence="11">The N-terminal domain is essential for RNAP assembly and basal transcription, whereas the C-terminal domain is involved in interaction with transcriptional regulators and with upstream promoter elements.</text>
</comment>
<dbReference type="GO" id="GO:0003899">
    <property type="term" value="F:DNA-directed RNA polymerase activity"/>
    <property type="evidence" value="ECO:0007669"/>
    <property type="project" value="UniProtKB-UniRule"/>
</dbReference>
<evidence type="ECO:0000256" key="7">
    <source>
        <dbReference type="ARBA" id="ARBA00023163"/>
    </source>
</evidence>
<evidence type="ECO:0000256" key="6">
    <source>
        <dbReference type="ARBA" id="ARBA00022695"/>
    </source>
</evidence>
<evidence type="ECO:0000256" key="10">
    <source>
        <dbReference type="ARBA" id="ARBA00048552"/>
    </source>
</evidence>
<evidence type="ECO:0000256" key="11">
    <source>
        <dbReference type="HAMAP-Rule" id="MF_00059"/>
    </source>
</evidence>
<comment type="caution">
    <text evidence="13">The sequence shown here is derived from an EMBL/GenBank/DDBJ whole genome shotgun (WGS) entry which is preliminary data.</text>
</comment>
<keyword evidence="7 11" id="KW-0804">Transcription</keyword>
<dbReference type="EC" id="2.7.7.6" evidence="2 11"/>
<dbReference type="EMBL" id="LCIJ01000005">
    <property type="protein sequence ID" value="KKT52951.1"/>
    <property type="molecule type" value="Genomic_DNA"/>
</dbReference>
<name>A0A0G1I0J8_UNCK3</name>
<dbReference type="CDD" id="cd06928">
    <property type="entry name" value="RNAP_alpha_NTD"/>
    <property type="match status" value="1"/>
</dbReference>
<dbReference type="GO" id="GO:0006351">
    <property type="term" value="P:DNA-templated transcription"/>
    <property type="evidence" value="ECO:0007669"/>
    <property type="project" value="UniProtKB-UniRule"/>
</dbReference>
<reference evidence="13 14" key="1">
    <citation type="journal article" date="2015" name="Nature">
        <title>rRNA introns, odd ribosomes, and small enigmatic genomes across a large radiation of phyla.</title>
        <authorList>
            <person name="Brown C.T."/>
            <person name="Hug L.A."/>
            <person name="Thomas B.C."/>
            <person name="Sharon I."/>
            <person name="Castelle C.J."/>
            <person name="Singh A."/>
            <person name="Wilkins M.J."/>
            <person name="Williams K.H."/>
            <person name="Banfield J.F."/>
        </authorList>
    </citation>
    <scope>NUCLEOTIDE SEQUENCE [LARGE SCALE GENOMIC DNA]</scope>
</reference>
<dbReference type="FunFam" id="2.170.120.12:FF:000001">
    <property type="entry name" value="DNA-directed RNA polymerase subunit alpha"/>
    <property type="match status" value="1"/>
</dbReference>
<feature type="domain" description="DNA-directed RNA polymerase RpoA/D/Rpb3-type" evidence="12">
    <location>
        <begin position="18"/>
        <end position="225"/>
    </location>
</feature>
<dbReference type="Gene3D" id="3.30.1360.10">
    <property type="entry name" value="RNA polymerase, RBP11-like subunit"/>
    <property type="match status" value="1"/>
</dbReference>
<dbReference type="InterPro" id="IPR011262">
    <property type="entry name" value="DNA-dir_RNA_pol_insert"/>
</dbReference>
<comment type="catalytic activity">
    <reaction evidence="10 11">
        <text>RNA(n) + a ribonucleoside 5'-triphosphate = RNA(n+1) + diphosphate</text>
        <dbReference type="Rhea" id="RHEA:21248"/>
        <dbReference type="Rhea" id="RHEA-COMP:14527"/>
        <dbReference type="Rhea" id="RHEA-COMP:17342"/>
        <dbReference type="ChEBI" id="CHEBI:33019"/>
        <dbReference type="ChEBI" id="CHEBI:61557"/>
        <dbReference type="ChEBI" id="CHEBI:140395"/>
        <dbReference type="EC" id="2.7.7.6"/>
    </reaction>
</comment>
<feature type="region of interest" description="Alpha C-terminal domain (alpha-CTD)" evidence="11">
    <location>
        <begin position="255"/>
        <end position="320"/>
    </location>
</feature>
<comment type="similarity">
    <text evidence="1 11">Belongs to the RNA polymerase alpha chain family.</text>
</comment>
<evidence type="ECO:0000256" key="1">
    <source>
        <dbReference type="ARBA" id="ARBA00007123"/>
    </source>
</evidence>
<dbReference type="GO" id="GO:0005737">
    <property type="term" value="C:cytoplasm"/>
    <property type="evidence" value="ECO:0007669"/>
    <property type="project" value="UniProtKB-ARBA"/>
</dbReference>
<evidence type="ECO:0000259" key="12">
    <source>
        <dbReference type="SMART" id="SM00662"/>
    </source>
</evidence>
<dbReference type="Pfam" id="PF03118">
    <property type="entry name" value="RNA_pol_A_CTD"/>
    <property type="match status" value="1"/>
</dbReference>
<dbReference type="Pfam" id="PF01000">
    <property type="entry name" value="RNA_pol_A_bac"/>
    <property type="match status" value="1"/>
</dbReference>
<dbReference type="Gene3D" id="2.170.120.12">
    <property type="entry name" value="DNA-directed RNA polymerase, insert domain"/>
    <property type="match status" value="1"/>
</dbReference>
<accession>A0A0G1I0J8</accession>
<dbReference type="PATRIC" id="fig|1620410.3.peg.144"/>
<proteinExistence type="inferred from homology"/>
<dbReference type="SMART" id="SM00662">
    <property type="entry name" value="RPOLD"/>
    <property type="match status" value="1"/>
</dbReference>
<keyword evidence="5 11" id="KW-0808">Transferase</keyword>
<dbReference type="NCBIfam" id="TIGR02027">
    <property type="entry name" value="rpoA"/>
    <property type="match status" value="1"/>
</dbReference>